<dbReference type="AlphaFoldDB" id="A0A438B8K9"/>
<proteinExistence type="predicted"/>
<dbReference type="OrthoDB" id="4471858at2"/>
<evidence type="ECO:0000313" key="2">
    <source>
        <dbReference type="Proteomes" id="UP000286208"/>
    </source>
</evidence>
<accession>A0A438B8K9</accession>
<dbReference type="Proteomes" id="UP000286208">
    <property type="component" value="Unassembled WGS sequence"/>
</dbReference>
<name>A0A438B8K9_9NOCA</name>
<dbReference type="EMBL" id="RKLP01000013">
    <property type="protein sequence ID" value="RVW07269.1"/>
    <property type="molecule type" value="Genomic_DNA"/>
</dbReference>
<sequence length="74" mass="8216">MSADHSYDVYTLELGPYDTLAELHRDLSNHTSTFANVLFEREDRVVVSISHSVVEIGGKLFVSALTTTDCRTSP</sequence>
<dbReference type="RefSeq" id="WP_127918267.1">
    <property type="nucleotide sequence ID" value="NZ_RKLP01000013.1"/>
</dbReference>
<evidence type="ECO:0000313" key="1">
    <source>
        <dbReference type="EMBL" id="RVW07269.1"/>
    </source>
</evidence>
<gene>
    <name evidence="1" type="ORF">EGT67_22210</name>
</gene>
<keyword evidence="2" id="KW-1185">Reference proteome</keyword>
<comment type="caution">
    <text evidence="1">The sequence shown here is derived from an EMBL/GenBank/DDBJ whole genome shotgun (WGS) entry which is preliminary data.</text>
</comment>
<reference evidence="1 2" key="1">
    <citation type="submission" date="2018-11" db="EMBL/GenBank/DDBJ databases">
        <title>Rhodococcus spongicola sp. nov. and Rhodococcus xishaensis sp. nov. from marine sponges.</title>
        <authorList>
            <person name="Li L."/>
            <person name="Lin H.W."/>
        </authorList>
    </citation>
    <scope>NUCLEOTIDE SEQUENCE [LARGE SCALE GENOMIC DNA]</scope>
    <source>
        <strain evidence="1 2">CCTCC AB2014297</strain>
    </source>
</reference>
<organism evidence="1 2">
    <name type="scientific">Prescottella agglutinans</name>
    <dbReference type="NCBI Taxonomy" id="1644129"/>
    <lineage>
        <taxon>Bacteria</taxon>
        <taxon>Bacillati</taxon>
        <taxon>Actinomycetota</taxon>
        <taxon>Actinomycetes</taxon>
        <taxon>Mycobacteriales</taxon>
        <taxon>Nocardiaceae</taxon>
        <taxon>Prescottella</taxon>
    </lineage>
</organism>
<protein>
    <submittedName>
        <fullName evidence="1">Uncharacterized protein</fullName>
    </submittedName>
</protein>